<feature type="transmembrane region" description="Helical" evidence="7">
    <location>
        <begin position="55"/>
        <end position="73"/>
    </location>
</feature>
<dbReference type="Proteomes" id="UP000255277">
    <property type="component" value="Unassembled WGS sequence"/>
</dbReference>
<dbReference type="PROSITE" id="PS01116">
    <property type="entry name" value="XANTH_URACIL_PERMASE"/>
    <property type="match status" value="1"/>
</dbReference>
<dbReference type="GO" id="GO:0042907">
    <property type="term" value="F:xanthine transmembrane transporter activity"/>
    <property type="evidence" value="ECO:0007669"/>
    <property type="project" value="TreeGrafter"/>
</dbReference>
<evidence type="ECO:0000256" key="7">
    <source>
        <dbReference type="SAM" id="Phobius"/>
    </source>
</evidence>
<comment type="subcellular location">
    <subcellularLocation>
        <location evidence="1">Membrane</location>
        <topology evidence="1">Multi-pass membrane protein</topology>
    </subcellularLocation>
</comment>
<evidence type="ECO:0000313" key="9">
    <source>
        <dbReference type="Proteomes" id="UP000255277"/>
    </source>
</evidence>
<feature type="transmembrane region" description="Helical" evidence="7">
    <location>
        <begin position="120"/>
        <end position="141"/>
    </location>
</feature>
<evidence type="ECO:0000256" key="3">
    <source>
        <dbReference type="ARBA" id="ARBA00022448"/>
    </source>
</evidence>
<dbReference type="STRING" id="1293.SH09_07025"/>
<protein>
    <submittedName>
        <fullName evidence="8">Uracil permease</fullName>
    </submittedName>
</protein>
<dbReference type="InterPro" id="IPR006043">
    <property type="entry name" value="NCS2"/>
</dbReference>
<dbReference type="InterPro" id="IPR006042">
    <property type="entry name" value="Xan_ur_permease"/>
</dbReference>
<dbReference type="Pfam" id="PF00860">
    <property type="entry name" value="Xan_ur_permease"/>
    <property type="match status" value="1"/>
</dbReference>
<reference evidence="8 9" key="1">
    <citation type="submission" date="2018-06" db="EMBL/GenBank/DDBJ databases">
        <authorList>
            <consortium name="Pathogen Informatics"/>
            <person name="Doyle S."/>
        </authorList>
    </citation>
    <scope>NUCLEOTIDE SEQUENCE [LARGE SCALE GENOMIC DNA]</scope>
    <source>
        <strain evidence="8 9">NCTC12195</strain>
    </source>
</reference>
<keyword evidence="5 7" id="KW-1133">Transmembrane helix</keyword>
<dbReference type="PANTHER" id="PTHR42810">
    <property type="entry name" value="PURINE PERMEASE C1399.01C-RELATED"/>
    <property type="match status" value="1"/>
</dbReference>
<gene>
    <name evidence="8" type="primary">pyrP_3</name>
    <name evidence="8" type="ORF">NCTC12195_02090</name>
</gene>
<dbReference type="PANTHER" id="PTHR42810:SF2">
    <property type="entry name" value="PURINE PERMEASE C1399.01C-RELATED"/>
    <property type="match status" value="1"/>
</dbReference>
<evidence type="ECO:0000256" key="1">
    <source>
        <dbReference type="ARBA" id="ARBA00004141"/>
    </source>
</evidence>
<sequence length="172" mass="17857">MVINKIVGKNFFKDPGLDKSIIGDGVSTMFASVIGGPPSTTYGENIGVLAITKIYSIYVIGGAAVIAIILGFVEKFTALVSSIPTPVMGGVSILLFGIIAASGLRMLVESEVDFASNRNLVIASVILVIGIGNLVFNLHGLGVKLEIEGMALAALAGIILNLILPKEKTETN</sequence>
<evidence type="ECO:0000256" key="6">
    <source>
        <dbReference type="ARBA" id="ARBA00023136"/>
    </source>
</evidence>
<proteinExistence type="inferred from homology"/>
<feature type="transmembrane region" description="Helical" evidence="7">
    <location>
        <begin position="85"/>
        <end position="108"/>
    </location>
</feature>
<keyword evidence="3" id="KW-0813">Transport</keyword>
<comment type="similarity">
    <text evidence="2">Belongs to the nucleobase:cation symporter-2 (NCS2) (TC 2.A.40) family.</text>
</comment>
<evidence type="ECO:0000256" key="4">
    <source>
        <dbReference type="ARBA" id="ARBA00022692"/>
    </source>
</evidence>
<evidence type="ECO:0000313" key="8">
    <source>
        <dbReference type="EMBL" id="SUM32642.1"/>
    </source>
</evidence>
<evidence type="ECO:0000256" key="2">
    <source>
        <dbReference type="ARBA" id="ARBA00008821"/>
    </source>
</evidence>
<accession>A0A380FEH9</accession>
<keyword evidence="4 7" id="KW-0812">Transmembrane</keyword>
<feature type="transmembrane region" description="Helical" evidence="7">
    <location>
        <begin position="147"/>
        <end position="164"/>
    </location>
</feature>
<dbReference type="AlphaFoldDB" id="A0A380FEH9"/>
<organism evidence="8 9">
    <name type="scientific">Staphylococcus gallinarum</name>
    <dbReference type="NCBI Taxonomy" id="1293"/>
    <lineage>
        <taxon>Bacteria</taxon>
        <taxon>Bacillati</taxon>
        <taxon>Bacillota</taxon>
        <taxon>Bacilli</taxon>
        <taxon>Bacillales</taxon>
        <taxon>Staphylococcaceae</taxon>
        <taxon>Staphylococcus</taxon>
    </lineage>
</organism>
<dbReference type="EMBL" id="UHDK01000001">
    <property type="protein sequence ID" value="SUM32642.1"/>
    <property type="molecule type" value="Genomic_DNA"/>
</dbReference>
<name>A0A380FEH9_STAGA</name>
<dbReference type="GO" id="GO:0005886">
    <property type="term" value="C:plasma membrane"/>
    <property type="evidence" value="ECO:0007669"/>
    <property type="project" value="TreeGrafter"/>
</dbReference>
<evidence type="ECO:0000256" key="5">
    <source>
        <dbReference type="ARBA" id="ARBA00022989"/>
    </source>
</evidence>
<keyword evidence="6 7" id="KW-0472">Membrane</keyword>